<sequence>MHSISLFNWIMWIISILIFADSSSSSSVCKCTNQTLCNVIPAPDKVVLGFSLRFDNYKLYDWSRINTIVPFSKDRQIPMEFICYAHSYGASVLIPPIVSKDIILNVSRHSEAVTDILKDVQKNFADGVNFDFEQPLTADESKLYTMLVAKTRVALLTINTAYQVSVDAAWSPDCIDLRCYDYIGLSKASDYLVIMAYDEQSQMAGPPCYAKANSPYNQTLSGIESYLKSGINSSLLVLGLPWYGYIYTCLSFDNERCQIEEKIFRNSQCSDSAGRQLPYSYFMKVIQNDAIRKWDSDSVSPYINVENMNSTQQMWYDDPLSLGFKYELARSLELRGIGFWNIDLMDYSNTLLNKLMRNEMWETIDVFLN</sequence>
<evidence type="ECO:0000256" key="1">
    <source>
        <dbReference type="ARBA" id="ARBA00022801"/>
    </source>
</evidence>
<evidence type="ECO:0000256" key="2">
    <source>
        <dbReference type="ARBA" id="ARBA00023295"/>
    </source>
</evidence>
<feature type="chain" id="PRO_5044012180" evidence="3">
    <location>
        <begin position="26"/>
        <end position="369"/>
    </location>
</feature>
<dbReference type="GO" id="GO:0016798">
    <property type="term" value="F:hydrolase activity, acting on glycosyl bonds"/>
    <property type="evidence" value="ECO:0007669"/>
    <property type="project" value="UniProtKB-KW"/>
</dbReference>
<dbReference type="Pfam" id="PF00704">
    <property type="entry name" value="Glyco_hydro_18"/>
    <property type="match status" value="1"/>
</dbReference>
<organism evidence="5 6">
    <name type="scientific">Oopsacas minuta</name>
    <dbReference type="NCBI Taxonomy" id="111878"/>
    <lineage>
        <taxon>Eukaryota</taxon>
        <taxon>Metazoa</taxon>
        <taxon>Porifera</taxon>
        <taxon>Hexactinellida</taxon>
        <taxon>Hexasterophora</taxon>
        <taxon>Lyssacinosida</taxon>
        <taxon>Leucopsacidae</taxon>
        <taxon>Oopsacas</taxon>
    </lineage>
</organism>
<proteinExistence type="predicted"/>
<dbReference type="AlphaFoldDB" id="A0AAV7K9U0"/>
<feature type="signal peptide" evidence="3">
    <location>
        <begin position="1"/>
        <end position="25"/>
    </location>
</feature>
<dbReference type="InterPro" id="IPR001223">
    <property type="entry name" value="Glyco_hydro18_cat"/>
</dbReference>
<evidence type="ECO:0000313" key="5">
    <source>
        <dbReference type="EMBL" id="KAI6658132.1"/>
    </source>
</evidence>
<name>A0AAV7K9U0_9METZ</name>
<dbReference type="SUPFAM" id="SSF51445">
    <property type="entry name" value="(Trans)glycosidases"/>
    <property type="match status" value="1"/>
</dbReference>
<dbReference type="InterPro" id="IPR017853">
    <property type="entry name" value="GH"/>
</dbReference>
<dbReference type="Gene3D" id="3.20.20.80">
    <property type="entry name" value="Glycosidases"/>
    <property type="match status" value="1"/>
</dbReference>
<dbReference type="Gene3D" id="3.10.50.10">
    <property type="match status" value="1"/>
</dbReference>
<dbReference type="PANTHER" id="PTHR46290:SF1">
    <property type="entry name" value="DI-N-ACETYLCHITOBIASE"/>
    <property type="match status" value="1"/>
</dbReference>
<accession>A0AAV7K9U0</accession>
<protein>
    <submittedName>
        <fullName evidence="5">Di-N-acetylchitobiase-like</fullName>
    </submittedName>
</protein>
<gene>
    <name evidence="5" type="ORF">LOD99_11139</name>
</gene>
<evidence type="ECO:0000256" key="3">
    <source>
        <dbReference type="SAM" id="SignalP"/>
    </source>
</evidence>
<feature type="domain" description="GH18" evidence="4">
    <location>
        <begin position="3"/>
        <end position="358"/>
    </location>
</feature>
<keyword evidence="6" id="KW-1185">Reference proteome</keyword>
<dbReference type="InterPro" id="IPR051887">
    <property type="entry name" value="GH18_Domain-Containing"/>
</dbReference>
<dbReference type="EMBL" id="JAKMXF010000109">
    <property type="protein sequence ID" value="KAI6658132.1"/>
    <property type="molecule type" value="Genomic_DNA"/>
</dbReference>
<dbReference type="GO" id="GO:0009313">
    <property type="term" value="P:oligosaccharide catabolic process"/>
    <property type="evidence" value="ECO:0007669"/>
    <property type="project" value="TreeGrafter"/>
</dbReference>
<dbReference type="InterPro" id="IPR011583">
    <property type="entry name" value="Chitinase_II/V-like_cat"/>
</dbReference>
<keyword evidence="3" id="KW-0732">Signal</keyword>
<keyword evidence="2" id="KW-0326">Glycosidase</keyword>
<evidence type="ECO:0000313" key="6">
    <source>
        <dbReference type="Proteomes" id="UP001165289"/>
    </source>
</evidence>
<dbReference type="GO" id="GO:0005615">
    <property type="term" value="C:extracellular space"/>
    <property type="evidence" value="ECO:0007669"/>
    <property type="project" value="TreeGrafter"/>
</dbReference>
<keyword evidence="1" id="KW-0378">Hydrolase</keyword>
<dbReference type="PROSITE" id="PS51910">
    <property type="entry name" value="GH18_2"/>
    <property type="match status" value="1"/>
</dbReference>
<dbReference type="GO" id="GO:0008061">
    <property type="term" value="F:chitin binding"/>
    <property type="evidence" value="ECO:0007669"/>
    <property type="project" value="InterPro"/>
</dbReference>
<dbReference type="SMART" id="SM00636">
    <property type="entry name" value="Glyco_18"/>
    <property type="match status" value="1"/>
</dbReference>
<evidence type="ECO:0000259" key="4">
    <source>
        <dbReference type="PROSITE" id="PS51910"/>
    </source>
</evidence>
<reference evidence="5 6" key="1">
    <citation type="journal article" date="2023" name="BMC Biol.">
        <title>The compact genome of the sponge Oopsacas minuta (Hexactinellida) is lacking key metazoan core genes.</title>
        <authorList>
            <person name="Santini S."/>
            <person name="Schenkelaars Q."/>
            <person name="Jourda C."/>
            <person name="Duchesne M."/>
            <person name="Belahbib H."/>
            <person name="Rocher C."/>
            <person name="Selva M."/>
            <person name="Riesgo A."/>
            <person name="Vervoort M."/>
            <person name="Leys S.P."/>
            <person name="Kodjabachian L."/>
            <person name="Le Bivic A."/>
            <person name="Borchiellini C."/>
            <person name="Claverie J.M."/>
            <person name="Renard E."/>
        </authorList>
    </citation>
    <scope>NUCLEOTIDE SEQUENCE [LARGE SCALE GENOMIC DNA]</scope>
    <source>
        <strain evidence="5">SPO-2</strain>
    </source>
</reference>
<dbReference type="Proteomes" id="UP001165289">
    <property type="component" value="Unassembled WGS sequence"/>
</dbReference>
<dbReference type="InterPro" id="IPR029070">
    <property type="entry name" value="Chitinase_insertion_sf"/>
</dbReference>
<comment type="caution">
    <text evidence="5">The sequence shown here is derived from an EMBL/GenBank/DDBJ whole genome shotgun (WGS) entry which is preliminary data.</text>
</comment>
<dbReference type="PANTHER" id="PTHR46290">
    <property type="entry name" value="DI-N-ACETYLCHITOBIASE"/>
    <property type="match status" value="1"/>
</dbReference>